<reference evidence="4" key="1">
    <citation type="journal article" date="2023" name="Proc. Natl. Acad. Sci. U.S.A.">
        <title>Genomic and structural basis for evolution of tropane alkaloid biosynthesis.</title>
        <authorList>
            <person name="Wanga Y.-J."/>
            <person name="Taina T."/>
            <person name="Yua J.-Y."/>
            <person name="Lia J."/>
            <person name="Xua B."/>
            <person name="Chenc J."/>
            <person name="D'Auriad J.C."/>
            <person name="Huanga J.-P."/>
            <person name="Huanga S.-X."/>
        </authorList>
    </citation>
    <scope>NUCLEOTIDE SEQUENCE [LARGE SCALE GENOMIC DNA]</scope>
    <source>
        <strain evidence="4">cv. KIB-2019</strain>
    </source>
</reference>
<protein>
    <recommendedName>
        <fullName evidence="2">Calmodulin-binding domain-containing protein</fullName>
    </recommendedName>
</protein>
<feature type="compositionally biased region" description="Low complexity" evidence="1">
    <location>
        <begin position="159"/>
        <end position="204"/>
    </location>
</feature>
<feature type="compositionally biased region" description="Basic and acidic residues" evidence="1">
    <location>
        <begin position="405"/>
        <end position="418"/>
    </location>
</feature>
<dbReference type="SMART" id="SM01054">
    <property type="entry name" value="CaM_binding"/>
    <property type="match status" value="2"/>
</dbReference>
<feature type="compositionally biased region" description="Basic and acidic residues" evidence="1">
    <location>
        <begin position="702"/>
        <end position="719"/>
    </location>
</feature>
<evidence type="ECO:0000313" key="3">
    <source>
        <dbReference type="EMBL" id="KAJ8565110.1"/>
    </source>
</evidence>
<dbReference type="EMBL" id="JAJAGQ010000004">
    <property type="protein sequence ID" value="KAJ8565110.1"/>
    <property type="molecule type" value="Genomic_DNA"/>
</dbReference>
<name>A0A9Q1MP61_9SOLA</name>
<evidence type="ECO:0000313" key="4">
    <source>
        <dbReference type="Proteomes" id="UP001152561"/>
    </source>
</evidence>
<dbReference type="Proteomes" id="UP001152561">
    <property type="component" value="Unassembled WGS sequence"/>
</dbReference>
<feature type="region of interest" description="Disordered" evidence="1">
    <location>
        <begin position="405"/>
        <end position="425"/>
    </location>
</feature>
<feature type="compositionally biased region" description="Basic and acidic residues" evidence="1">
    <location>
        <begin position="874"/>
        <end position="894"/>
    </location>
</feature>
<feature type="region of interest" description="Disordered" evidence="1">
    <location>
        <begin position="124"/>
        <end position="219"/>
    </location>
</feature>
<proteinExistence type="predicted"/>
<feature type="compositionally biased region" description="Basic and acidic residues" evidence="1">
    <location>
        <begin position="986"/>
        <end position="995"/>
    </location>
</feature>
<dbReference type="GO" id="GO:0005516">
    <property type="term" value="F:calmodulin binding"/>
    <property type="evidence" value="ECO:0007669"/>
    <property type="project" value="InterPro"/>
</dbReference>
<feature type="region of interest" description="Disordered" evidence="1">
    <location>
        <begin position="971"/>
        <end position="995"/>
    </location>
</feature>
<feature type="compositionally biased region" description="Polar residues" evidence="1">
    <location>
        <begin position="209"/>
        <end position="219"/>
    </location>
</feature>
<feature type="compositionally biased region" description="Polar residues" evidence="1">
    <location>
        <begin position="657"/>
        <end position="680"/>
    </location>
</feature>
<feature type="region of interest" description="Disordered" evidence="1">
    <location>
        <begin position="1052"/>
        <end position="1097"/>
    </location>
</feature>
<evidence type="ECO:0000256" key="1">
    <source>
        <dbReference type="SAM" id="MobiDB-lite"/>
    </source>
</evidence>
<feature type="compositionally biased region" description="Polar residues" evidence="1">
    <location>
        <begin position="689"/>
        <end position="698"/>
    </location>
</feature>
<dbReference type="PANTHER" id="PTHR33923:SF3">
    <property type="entry name" value="CALMODULIN BINDING PROTEIN PICBP"/>
    <property type="match status" value="1"/>
</dbReference>
<feature type="region of interest" description="Disordered" evidence="1">
    <location>
        <begin position="856"/>
        <end position="919"/>
    </location>
</feature>
<feature type="region of interest" description="Disordered" evidence="1">
    <location>
        <begin position="657"/>
        <end position="721"/>
    </location>
</feature>
<feature type="compositionally biased region" description="Basic and acidic residues" evidence="1">
    <location>
        <begin position="1076"/>
        <end position="1089"/>
    </location>
</feature>
<evidence type="ECO:0000259" key="2">
    <source>
        <dbReference type="SMART" id="SM01054"/>
    </source>
</evidence>
<gene>
    <name evidence="3" type="ORF">K7X08_001570</name>
</gene>
<accession>A0A9Q1MP61</accession>
<keyword evidence="4" id="KW-1185">Reference proteome</keyword>
<sequence length="1281" mass="142472">MAVESTSPQTLNSNKKPNKLRYIRFPRLTFLKKTSSNCSKSKFSCLSINPTSDNSSPEKLSPVKMPDFPPNYMKITTSYDAKKGSNSQRGIGSVDVISVDSSEFCTPKKDDKVNNRPVMKKIMKSLGSTRSFRRRSRSTTTIKNHHHHPTKSLSDYADPSSVEFSESSSPPHYRKSTSCSKGKNSSHSSLHNSCESSFDSSDQSRSPRKYSQTLSRSTSMRSVKILINKASFKSKRGTSKCCQIPDKATCSSTIKDSKFKEHVEFQPGKTESSRMSKFKVCSYHHCSLHGGHYDDPSPPVKRVYRRKRLLKSQKSIKAKRESTVDENAVLENTQSSSSVDPSVCGTEDAGVFEVNKAIEYADHAEIDFGEKQSSATEVAAFFKVNEAIEYADHAEIAFGETSFPERSESISVTDDQRRSQNLNSKNERNCSLLLKQDGSVSTFGKDESKIELSKDGPFTISTRPVFDLFNGARSSNASAASGKYERNQSVLSKDEPFTMRARPVLDIFYGAKCSNEISSVSASNIQMKLGDMQDKDGKAGPVGDSESKNCPPVEVSEPKKKYMSMWSLIRRHMVSDASAESENKLASGANDEENQQDGGANKLPSAESSDSTSDFAERELIPANEDAESQEIELRKLFTIKLVREAIEKILLPEVQSDNQSVTSEPSAEQESYEMNQIQDSKNEEANAGSKSKTTNTEDVGGSEKETTGKEAKNKSEKRAPKHWSNLKKWILLQRFVKALEKVRKIIPRKLRYLQLNPDPEAEKVNLRPQTADERKKGEEWMLDYALQQAISQLAPIQQRKVELLIKAFETVVPPQGDNSQVAFSKVRASNKEHSQITSKENEFVCTAGNTGHKAEKVNAGREVTSASNDEVLVEGKARKEDQKDSSNDSRKETSSLISSLTDAVDGAQETDMNVSSVSESEATKNVAISIDEKVQEAEDVGSVVRDRKLELENHDGDKNSFPAVSIQSSTSASDAAMQENVGVEETAKECEKTPKRVRGFSLLLSMSDPKEDDGASKGQADKRSYITMWHMISQHVLSDVTSKFGNELLDGTDDEVKDSTTPTETKTCNSLQDFSETKDDADTSREDYNPSQHGRSFCRDDAVKLIREAVNEILTTPIQDDSSDTQSVTSDIIPDQELSEMEGEAKNSSNYTGETKGPEANTIITEEERAIPLAKNKPETQKSKNWSKLKKLILLKRSIKALEKARKFNPRGPQLLPLTPDQEPEKVDLRHQMMDERKKAEKWMLDYAMQNIVTTLTPARKKRVAMLVEAFEAVVPLPEV</sequence>
<organism evidence="3 4">
    <name type="scientific">Anisodus acutangulus</name>
    <dbReference type="NCBI Taxonomy" id="402998"/>
    <lineage>
        <taxon>Eukaryota</taxon>
        <taxon>Viridiplantae</taxon>
        <taxon>Streptophyta</taxon>
        <taxon>Embryophyta</taxon>
        <taxon>Tracheophyta</taxon>
        <taxon>Spermatophyta</taxon>
        <taxon>Magnoliopsida</taxon>
        <taxon>eudicotyledons</taxon>
        <taxon>Gunneridae</taxon>
        <taxon>Pentapetalae</taxon>
        <taxon>asterids</taxon>
        <taxon>lamiids</taxon>
        <taxon>Solanales</taxon>
        <taxon>Solanaceae</taxon>
        <taxon>Solanoideae</taxon>
        <taxon>Hyoscyameae</taxon>
        <taxon>Anisodus</taxon>
    </lineage>
</organism>
<feature type="domain" description="Calmodulin-binding" evidence="2">
    <location>
        <begin position="1163"/>
        <end position="1277"/>
    </location>
</feature>
<dbReference type="InterPro" id="IPR012417">
    <property type="entry name" value="CaM-bd_dom_pln"/>
</dbReference>
<dbReference type="PANTHER" id="PTHR33923">
    <property type="entry name" value="CALMODULIN-BINDING PROTEIN-RELATED"/>
    <property type="match status" value="1"/>
</dbReference>
<comment type="caution">
    <text evidence="3">The sequence shown here is derived from an EMBL/GenBank/DDBJ whole genome shotgun (WGS) entry which is preliminary data.</text>
</comment>
<feature type="region of interest" description="Disordered" evidence="1">
    <location>
        <begin position="1140"/>
        <end position="1159"/>
    </location>
</feature>
<dbReference type="InterPro" id="IPR044681">
    <property type="entry name" value="PICBP-like"/>
</dbReference>
<dbReference type="OrthoDB" id="1096728at2759"/>
<feature type="compositionally biased region" description="Polar residues" evidence="1">
    <location>
        <begin position="1060"/>
        <end position="1075"/>
    </location>
</feature>
<feature type="domain" description="Calmodulin-binding" evidence="2">
    <location>
        <begin position="700"/>
        <end position="814"/>
    </location>
</feature>
<dbReference type="Pfam" id="PF07839">
    <property type="entry name" value="CaM_binding"/>
    <property type="match status" value="2"/>
</dbReference>
<feature type="region of interest" description="Disordered" evidence="1">
    <location>
        <begin position="577"/>
        <end position="615"/>
    </location>
</feature>
<feature type="compositionally biased region" description="Basic residues" evidence="1">
    <location>
        <begin position="131"/>
        <end position="150"/>
    </location>
</feature>
<feature type="region of interest" description="Disordered" evidence="1">
    <location>
        <begin position="531"/>
        <end position="556"/>
    </location>
</feature>